<keyword evidence="8" id="KW-0804">Transcription</keyword>
<evidence type="ECO:0000256" key="9">
    <source>
        <dbReference type="PROSITE-ProRule" id="PRU00169"/>
    </source>
</evidence>
<dbReference type="Pfam" id="PF07495">
    <property type="entry name" value="Y_Y_Y"/>
    <property type="match status" value="1"/>
</dbReference>
<evidence type="ECO:0000259" key="12">
    <source>
        <dbReference type="PROSITE" id="PS50109"/>
    </source>
</evidence>
<dbReference type="GO" id="GO:0043565">
    <property type="term" value="F:sequence-specific DNA binding"/>
    <property type="evidence" value="ECO:0007669"/>
    <property type="project" value="InterPro"/>
</dbReference>
<dbReference type="InterPro" id="IPR018060">
    <property type="entry name" value="HTH_AraC"/>
</dbReference>
<dbReference type="Pfam" id="PF07494">
    <property type="entry name" value="Reg_prop"/>
    <property type="match status" value="2"/>
</dbReference>
<dbReference type="Proteomes" id="UP000017023">
    <property type="component" value="Unassembled WGS sequence"/>
</dbReference>
<feature type="modified residue" description="4-aspartylphosphate" evidence="9">
    <location>
        <position position="1184"/>
    </location>
</feature>
<dbReference type="Gene3D" id="2.60.40.10">
    <property type="entry name" value="Immunoglobulins"/>
    <property type="match status" value="1"/>
</dbReference>
<comment type="catalytic activity">
    <reaction evidence="1">
        <text>ATP + protein L-histidine = ADP + protein N-phospho-L-histidine.</text>
        <dbReference type="EC" id="2.7.13.3"/>
    </reaction>
</comment>
<dbReference type="Gene3D" id="1.10.10.60">
    <property type="entry name" value="Homeodomain-like"/>
    <property type="match status" value="2"/>
</dbReference>
<gene>
    <name evidence="14" type="ORF">HMPREF9145_1598</name>
</gene>
<comment type="caution">
    <text evidence="14">The sequence shown here is derived from an EMBL/GenBank/DDBJ whole genome shotgun (WGS) entry which is preliminary data.</text>
</comment>
<dbReference type="PANTHER" id="PTHR43547">
    <property type="entry name" value="TWO-COMPONENT HISTIDINE KINASE"/>
    <property type="match status" value="1"/>
</dbReference>
<dbReference type="InterPro" id="IPR003594">
    <property type="entry name" value="HATPase_dom"/>
</dbReference>
<dbReference type="InterPro" id="IPR001789">
    <property type="entry name" value="Sig_transdc_resp-reg_receiver"/>
</dbReference>
<sequence length="1382" mass="155752">MYQSKSTIYHMKRLLLSLLLLLMLSFMKAFALQTPLTFYRLGIRDGLSNSQINSVFKDSKGYIWFGTASGLDRFDGFRFSNFFHKAEDKTSLLNDVVNEIQEDAASDLWVSTGSGYCRFIRKQGVFDIQLQAWMQARGMKGVPYYMKIDKQKNMWLGVRKHGVYYYDVRKKKAFLFSSQDKGRRVIQESVVTDIAEDNGCAVLIYDDGTLVKADGMKRRVVWVDKTLKIASRGKFFDYRIFIDKTHNLWLTFAGKTKVWSASDHRWYDSADAFLVAKGYKLQTKNIVVKCLNNDETGRLWIATDHDGLLCLDPISHRSDVYQYEKGQSTSIPDNTITSFCLDNRGGLWLGSYKNGAAYCSTADARFKLIALGDVCSIVEDQRGNLWCGTNDCGIVTYNPATGSIRSFRSNETGLGNDIVISSTVGKDGALWFGSFNGGLTCYKDGRFKAYRASANGKGLVNDNVWALKTEENGNIVIATLGGGLQLLNPQTGQFTTYTTHNSPLVSNFLSSIAFDLTGNILMGHAQEYSILDAKTHKIRRLIRPKSHKFLSVSSINQIFVDSRGLLWNAGSSGLSVYDSQSDSLMTIPLFADRKAGTVYAIAEDLSHTLWVTTDQGVSHLIADKDEGRWNFFVTNYTDVDGLQDRQFNSRAILLCKNGTIIVGGQDGINLLTPQSESKFDVTAKALFSGLLVFNQPVRVGDDYNGHIILDEELHDGGKLKLNHDENAFTIQLSSDAVCLPNRCRFLYRLKGFDDKWLQTTDGQPAVTFTNLTSGSYTLEVKVVNADGIQSSEVSRLKILIRPPFYLSAWAYACYFVLFCLLFYVINRILLRRANDRMRIEQVTREAEQARRLDKMKLDFFANISHELRAPLSLILSPLSVLISQEHDKVKKTKLQLISRNATRLLGLVNQVLDFRKIDEDCQQMKLVTGDVVLFVRDICNTFLQLMGQHKSLTFYSSVDEQMMSFDAEKLRRIMENLLSNAYKYTPDGGRIDVALRVIMQGKELQAEGKQLEIKVSDTGVGIEDEAKVHVFERFYQAPHEGKIVASGSGIGLSIVKKFVEMHGGKVSVTDNPGGGTVFICLIPLRKEEGVPMLIPSNAESEEVDMQNQLQHDVHEDVFDDDVKSMALRVEGTRKADLLIVDDSEDYLAFMAEVLSQYYHVRVAHHGKEALESIKVQRPDVILSDVMMPEMDGNTLCKTLKGDRNTCDIPFIMLTARVADAHKLEGLALGADDYITKPFSIELLILRINNLIKWHNGTKNKLVDPKIKQVEITSMDEKMVKDATEYVENNLSNADISVESLSASLAMSRVQLYKRLLSITGLTPSEFIRNIRLRHAEQLLRQSQRSVSEIAYQVGFNNPRYFSRYFSEMYGVTPSVYKQRYGK</sequence>
<dbReference type="PROSITE" id="PS50109">
    <property type="entry name" value="HIS_KIN"/>
    <property type="match status" value="1"/>
</dbReference>
<organism evidence="14 15">
    <name type="scientific">Segatella salivae F0493</name>
    <dbReference type="NCBI Taxonomy" id="1395125"/>
    <lineage>
        <taxon>Bacteria</taxon>
        <taxon>Pseudomonadati</taxon>
        <taxon>Bacteroidota</taxon>
        <taxon>Bacteroidia</taxon>
        <taxon>Bacteroidales</taxon>
        <taxon>Prevotellaceae</taxon>
        <taxon>Segatella</taxon>
    </lineage>
</organism>
<dbReference type="SUPFAM" id="SSF55874">
    <property type="entry name" value="ATPase domain of HSP90 chaperone/DNA topoisomerase II/histidine kinase"/>
    <property type="match status" value="1"/>
</dbReference>
<dbReference type="InterPro" id="IPR003661">
    <property type="entry name" value="HisK_dim/P_dom"/>
</dbReference>
<dbReference type="InterPro" id="IPR013783">
    <property type="entry name" value="Ig-like_fold"/>
</dbReference>
<dbReference type="SUPFAM" id="SSF47384">
    <property type="entry name" value="Homodimeric domain of signal transducing histidine kinase"/>
    <property type="match status" value="1"/>
</dbReference>
<proteinExistence type="predicted"/>
<evidence type="ECO:0000256" key="5">
    <source>
        <dbReference type="ARBA" id="ARBA00022777"/>
    </source>
</evidence>
<evidence type="ECO:0000256" key="10">
    <source>
        <dbReference type="SAM" id="Phobius"/>
    </source>
</evidence>
<dbReference type="Gene3D" id="3.30.565.10">
    <property type="entry name" value="Histidine kinase-like ATPase, C-terminal domain"/>
    <property type="match status" value="1"/>
</dbReference>
<dbReference type="InterPro" id="IPR015943">
    <property type="entry name" value="WD40/YVTN_repeat-like_dom_sf"/>
</dbReference>
<dbReference type="InterPro" id="IPR005467">
    <property type="entry name" value="His_kinase_dom"/>
</dbReference>
<dbReference type="EMBL" id="AWGW01000003">
    <property type="protein sequence ID" value="ERK02914.1"/>
    <property type="molecule type" value="Genomic_DNA"/>
</dbReference>
<dbReference type="PROSITE" id="PS01124">
    <property type="entry name" value="HTH_ARAC_FAMILY_2"/>
    <property type="match status" value="1"/>
</dbReference>
<dbReference type="GO" id="GO:0000155">
    <property type="term" value="F:phosphorelay sensor kinase activity"/>
    <property type="evidence" value="ECO:0007669"/>
    <property type="project" value="InterPro"/>
</dbReference>
<evidence type="ECO:0000259" key="11">
    <source>
        <dbReference type="PROSITE" id="PS01124"/>
    </source>
</evidence>
<dbReference type="CDD" id="cd00082">
    <property type="entry name" value="HisKA"/>
    <property type="match status" value="1"/>
</dbReference>
<dbReference type="PROSITE" id="PS00041">
    <property type="entry name" value="HTH_ARAC_FAMILY_1"/>
    <property type="match status" value="1"/>
</dbReference>
<evidence type="ECO:0000256" key="6">
    <source>
        <dbReference type="ARBA" id="ARBA00023015"/>
    </source>
</evidence>
<keyword evidence="10" id="KW-0472">Membrane</keyword>
<dbReference type="InterPro" id="IPR004358">
    <property type="entry name" value="Sig_transdc_His_kin-like_C"/>
</dbReference>
<dbReference type="Pfam" id="PF02518">
    <property type="entry name" value="HATPase_c"/>
    <property type="match status" value="1"/>
</dbReference>
<name>U2MUK4_9BACT</name>
<dbReference type="FunFam" id="1.10.287.130:FF:000045">
    <property type="entry name" value="Two-component system sensor histidine kinase/response regulator"/>
    <property type="match status" value="1"/>
</dbReference>
<reference evidence="14 15" key="1">
    <citation type="submission" date="2013-08" db="EMBL/GenBank/DDBJ databases">
        <authorList>
            <person name="Durkin A.S."/>
            <person name="Haft D.R."/>
            <person name="McCorrison J."/>
            <person name="Torralba M."/>
            <person name="Gillis M."/>
            <person name="Haft D.H."/>
            <person name="Methe B."/>
            <person name="Sutton G."/>
            <person name="Nelson K.E."/>
        </authorList>
    </citation>
    <scope>NUCLEOTIDE SEQUENCE [LARGE SCALE GENOMIC DNA]</scope>
    <source>
        <strain evidence="14 15">F0493</strain>
    </source>
</reference>
<evidence type="ECO:0000256" key="1">
    <source>
        <dbReference type="ARBA" id="ARBA00000085"/>
    </source>
</evidence>
<evidence type="ECO:0000259" key="13">
    <source>
        <dbReference type="PROSITE" id="PS50110"/>
    </source>
</evidence>
<dbReference type="SMART" id="SM00388">
    <property type="entry name" value="HisKA"/>
    <property type="match status" value="1"/>
</dbReference>
<dbReference type="Gene3D" id="3.40.50.2300">
    <property type="match status" value="1"/>
</dbReference>
<dbReference type="Pfam" id="PF12833">
    <property type="entry name" value="HTH_18"/>
    <property type="match status" value="1"/>
</dbReference>
<evidence type="ECO:0000256" key="3">
    <source>
        <dbReference type="ARBA" id="ARBA00022553"/>
    </source>
</evidence>
<dbReference type="Gene3D" id="1.10.287.130">
    <property type="match status" value="1"/>
</dbReference>
<evidence type="ECO:0000256" key="2">
    <source>
        <dbReference type="ARBA" id="ARBA00012438"/>
    </source>
</evidence>
<dbReference type="PATRIC" id="fig|1395125.3.peg.71"/>
<dbReference type="FunFam" id="3.30.565.10:FF:000006">
    <property type="entry name" value="Sensor histidine kinase WalK"/>
    <property type="match status" value="1"/>
</dbReference>
<dbReference type="InterPro" id="IPR036097">
    <property type="entry name" value="HisK_dim/P_sf"/>
</dbReference>
<accession>U2MUK4</accession>
<evidence type="ECO:0000313" key="15">
    <source>
        <dbReference type="Proteomes" id="UP000017023"/>
    </source>
</evidence>
<keyword evidence="10" id="KW-0812">Transmembrane</keyword>
<feature type="domain" description="Response regulatory" evidence="13">
    <location>
        <begin position="1136"/>
        <end position="1251"/>
    </location>
</feature>
<dbReference type="SUPFAM" id="SSF46689">
    <property type="entry name" value="Homeodomain-like"/>
    <property type="match status" value="1"/>
</dbReference>
<dbReference type="GO" id="GO:0003700">
    <property type="term" value="F:DNA-binding transcription factor activity"/>
    <property type="evidence" value="ECO:0007669"/>
    <property type="project" value="InterPro"/>
</dbReference>
<dbReference type="PRINTS" id="PR00344">
    <property type="entry name" value="BCTRLSENSOR"/>
</dbReference>
<evidence type="ECO:0000256" key="4">
    <source>
        <dbReference type="ARBA" id="ARBA00022679"/>
    </source>
</evidence>
<keyword evidence="4" id="KW-0808">Transferase</keyword>
<dbReference type="Gene3D" id="2.130.10.10">
    <property type="entry name" value="YVTN repeat-like/Quinoprotein amine dehydrogenase"/>
    <property type="match status" value="2"/>
</dbReference>
<dbReference type="InterPro" id="IPR009057">
    <property type="entry name" value="Homeodomain-like_sf"/>
</dbReference>
<dbReference type="PANTHER" id="PTHR43547:SF2">
    <property type="entry name" value="HYBRID SIGNAL TRANSDUCTION HISTIDINE KINASE C"/>
    <property type="match status" value="1"/>
</dbReference>
<feature type="domain" description="Histidine kinase" evidence="12">
    <location>
        <begin position="862"/>
        <end position="1086"/>
    </location>
</feature>
<dbReference type="PROSITE" id="PS50110">
    <property type="entry name" value="RESPONSE_REGULATORY"/>
    <property type="match status" value="1"/>
</dbReference>
<dbReference type="SMART" id="SM00387">
    <property type="entry name" value="HATPase_c"/>
    <property type="match status" value="1"/>
</dbReference>
<protein>
    <recommendedName>
        <fullName evidence="2">histidine kinase</fullName>
        <ecNumber evidence="2">2.7.13.3</ecNumber>
    </recommendedName>
</protein>
<dbReference type="SMART" id="SM00448">
    <property type="entry name" value="REC"/>
    <property type="match status" value="1"/>
</dbReference>
<keyword evidence="10" id="KW-1133">Transmembrane helix</keyword>
<dbReference type="SMART" id="SM00342">
    <property type="entry name" value="HTH_ARAC"/>
    <property type="match status" value="1"/>
</dbReference>
<evidence type="ECO:0000313" key="14">
    <source>
        <dbReference type="EMBL" id="ERK02914.1"/>
    </source>
</evidence>
<dbReference type="InterPro" id="IPR036890">
    <property type="entry name" value="HATPase_C_sf"/>
</dbReference>
<dbReference type="EC" id="2.7.13.3" evidence="2"/>
<feature type="domain" description="HTH araC/xylS-type" evidence="11">
    <location>
        <begin position="1280"/>
        <end position="1379"/>
    </location>
</feature>
<dbReference type="InterPro" id="IPR011110">
    <property type="entry name" value="Reg_prop"/>
</dbReference>
<keyword evidence="6" id="KW-0805">Transcription regulation</keyword>
<dbReference type="InterPro" id="IPR011006">
    <property type="entry name" value="CheY-like_superfamily"/>
</dbReference>
<dbReference type="InterPro" id="IPR018062">
    <property type="entry name" value="HTH_AraC-typ_CS"/>
</dbReference>
<dbReference type="InterPro" id="IPR011123">
    <property type="entry name" value="Y_Y_Y"/>
</dbReference>
<dbReference type="SUPFAM" id="SSF63829">
    <property type="entry name" value="Calcium-dependent phosphotriesterase"/>
    <property type="match status" value="3"/>
</dbReference>
<keyword evidence="5" id="KW-0418">Kinase</keyword>
<keyword evidence="3 9" id="KW-0597">Phosphoprotein</keyword>
<evidence type="ECO:0000256" key="7">
    <source>
        <dbReference type="ARBA" id="ARBA00023125"/>
    </source>
</evidence>
<dbReference type="Pfam" id="PF00072">
    <property type="entry name" value="Response_reg"/>
    <property type="match status" value="1"/>
</dbReference>
<evidence type="ECO:0000256" key="8">
    <source>
        <dbReference type="ARBA" id="ARBA00023163"/>
    </source>
</evidence>
<keyword evidence="7" id="KW-0238">DNA-binding</keyword>
<dbReference type="SUPFAM" id="SSF52172">
    <property type="entry name" value="CheY-like"/>
    <property type="match status" value="1"/>
</dbReference>
<dbReference type="Pfam" id="PF00512">
    <property type="entry name" value="HisKA"/>
    <property type="match status" value="1"/>
</dbReference>
<feature type="transmembrane region" description="Helical" evidence="10">
    <location>
        <begin position="808"/>
        <end position="830"/>
    </location>
</feature>